<evidence type="ECO:0000313" key="1">
    <source>
        <dbReference type="EMBL" id="BBK24458.1"/>
    </source>
</evidence>
<protein>
    <submittedName>
        <fullName evidence="1">Uncharacterized protein</fullName>
    </submittedName>
</protein>
<dbReference type="Proteomes" id="UP000320585">
    <property type="component" value="Chromosome"/>
</dbReference>
<proteinExistence type="predicted"/>
<keyword evidence="2" id="KW-1185">Reference proteome</keyword>
<reference evidence="2" key="1">
    <citation type="submission" date="2019-05" db="EMBL/GenBank/DDBJ databases">
        <title>Complete genome sequencing of Dialister sp. strain 5BBH33.</title>
        <authorList>
            <person name="Sakamoto M."/>
            <person name="Murakami T."/>
            <person name="Mori H."/>
        </authorList>
    </citation>
    <scope>NUCLEOTIDE SEQUENCE [LARGE SCALE GENOMIC DNA]</scope>
    <source>
        <strain evidence="2">5BBH33</strain>
    </source>
</reference>
<dbReference type="EMBL" id="AP019697">
    <property type="protein sequence ID" value="BBK24458.1"/>
    <property type="molecule type" value="Genomic_DNA"/>
</dbReference>
<dbReference type="AlphaFoldDB" id="A0A8D4ZZX1"/>
<sequence length="89" mass="9759">MFILFCRILSPDVQQWGRIVNSNGNTNTYVTLPISATHGIGVLNVSDAGTSDAVWNGDLVSQNIILITTYRPNGISTKGVMAKWILVYF</sequence>
<accession>A0A8D4ZZX1</accession>
<gene>
    <name evidence="1" type="ORF">Dia5BBH33_03930</name>
</gene>
<evidence type="ECO:0000313" key="2">
    <source>
        <dbReference type="Proteomes" id="UP000320585"/>
    </source>
</evidence>
<dbReference type="KEGG" id="dho:Dia5BBH33_03930"/>
<name>A0A8D4ZZX1_9FIRM</name>
<organism evidence="1 2">
    <name type="scientific">Dialister hominis</name>
    <dbReference type="NCBI Taxonomy" id="2582419"/>
    <lineage>
        <taxon>Bacteria</taxon>
        <taxon>Bacillati</taxon>
        <taxon>Bacillota</taxon>
        <taxon>Negativicutes</taxon>
        <taxon>Veillonellales</taxon>
        <taxon>Veillonellaceae</taxon>
        <taxon>Dialister</taxon>
    </lineage>
</organism>